<dbReference type="SMART" id="SM00969">
    <property type="entry name" value="SOCS_box"/>
    <property type="match status" value="1"/>
</dbReference>
<dbReference type="PROSITE" id="PS50225">
    <property type="entry name" value="SOCS"/>
    <property type="match status" value="1"/>
</dbReference>
<dbReference type="Proteomes" id="UP000694843">
    <property type="component" value="Unplaced"/>
</dbReference>
<gene>
    <name evidence="6" type="primary">LOC108670627</name>
</gene>
<evidence type="ECO:0000256" key="3">
    <source>
        <dbReference type="PROSITE-ProRule" id="PRU00023"/>
    </source>
</evidence>
<dbReference type="PANTHER" id="PTHR20966:SF2">
    <property type="entry name" value="ANKYRIN REPEAT AND SOCS BOX PROTEIN 17"/>
    <property type="match status" value="1"/>
</dbReference>
<dbReference type="GO" id="GO:0035556">
    <property type="term" value="P:intracellular signal transduction"/>
    <property type="evidence" value="ECO:0007669"/>
    <property type="project" value="InterPro"/>
</dbReference>
<keyword evidence="5" id="KW-1185">Reference proteome</keyword>
<dbReference type="PROSITE" id="PS50088">
    <property type="entry name" value="ANK_REPEAT"/>
    <property type="match status" value="1"/>
</dbReference>
<evidence type="ECO:0000256" key="1">
    <source>
        <dbReference type="ARBA" id="ARBA00022786"/>
    </source>
</evidence>
<dbReference type="KEGG" id="hazt:108670627"/>
<name>A0A8B7NJU3_HYAAZ</name>
<protein>
    <submittedName>
        <fullName evidence="6">Uncharacterized protein LOC108670627</fullName>
    </submittedName>
</protein>
<dbReference type="GeneID" id="108670627"/>
<dbReference type="AlphaFoldDB" id="A0A8B7NJU3"/>
<evidence type="ECO:0000259" key="4">
    <source>
        <dbReference type="PROSITE" id="PS50225"/>
    </source>
</evidence>
<dbReference type="InterPro" id="IPR039147">
    <property type="entry name" value="ASB17"/>
</dbReference>
<proteinExistence type="predicted"/>
<reference evidence="6" key="1">
    <citation type="submission" date="2025-08" db="UniProtKB">
        <authorList>
            <consortium name="RefSeq"/>
        </authorList>
    </citation>
    <scope>IDENTIFICATION</scope>
    <source>
        <tissue evidence="6">Whole organism</tissue>
    </source>
</reference>
<dbReference type="RefSeq" id="XP_018013586.1">
    <property type="nucleotide sequence ID" value="XM_018158097.2"/>
</dbReference>
<dbReference type="OrthoDB" id="6419934at2759"/>
<dbReference type="OMA" id="THFLSGW"/>
<keyword evidence="2 3" id="KW-0040">ANK repeat</keyword>
<accession>A0A8B7NJU3</accession>
<keyword evidence="1" id="KW-0833">Ubl conjugation pathway</keyword>
<feature type="repeat" description="ANK" evidence="3">
    <location>
        <begin position="215"/>
        <end position="247"/>
    </location>
</feature>
<feature type="domain" description="SOCS box" evidence="4">
    <location>
        <begin position="347"/>
        <end position="385"/>
    </location>
</feature>
<dbReference type="PANTHER" id="PTHR20966">
    <property type="entry name" value="ANKYRIN REPEAT AND SOCS BOX PROTEIN 17"/>
    <property type="match status" value="1"/>
</dbReference>
<organism evidence="5 6">
    <name type="scientific">Hyalella azteca</name>
    <name type="common">Amphipod</name>
    <dbReference type="NCBI Taxonomy" id="294128"/>
    <lineage>
        <taxon>Eukaryota</taxon>
        <taxon>Metazoa</taxon>
        <taxon>Ecdysozoa</taxon>
        <taxon>Arthropoda</taxon>
        <taxon>Crustacea</taxon>
        <taxon>Multicrustacea</taxon>
        <taxon>Malacostraca</taxon>
        <taxon>Eumalacostraca</taxon>
        <taxon>Peracarida</taxon>
        <taxon>Amphipoda</taxon>
        <taxon>Senticaudata</taxon>
        <taxon>Talitrida</taxon>
        <taxon>Talitroidea</taxon>
        <taxon>Hyalellidae</taxon>
        <taxon>Hyalella</taxon>
    </lineage>
</organism>
<dbReference type="CDD" id="cd03587">
    <property type="entry name" value="SOCS"/>
    <property type="match status" value="1"/>
</dbReference>
<evidence type="ECO:0000256" key="2">
    <source>
        <dbReference type="ARBA" id="ARBA00023043"/>
    </source>
</evidence>
<sequence>MDGWNYLQKRKTIVVTGLPGNEDDSEFSKRVWLAVLGTASRGGRCDVQLLTSALQGQPRDCLFTPGRRQEFVSALVPLFEAKDNIEENVGSFLIAVQQFHNAALASNNGICRLGHPHALLYVAAGVALQYKLENSSHVCTLLKSIHKCDGGLDKVFIPPLLGHRLTHVLSGWRPHQKDGDNPKNLLFWVIHGTCVGLKVGSPPKKIQDAPMPSLQNTVPLTIAIQADNVQAVKYLLMCGADAHTASRNSPLLAVLSKLSAHARATLATRPTCDCFSYPDPENGSRLSAHEMGHCLKLCPCELQWPIKWPPACVEILKRLMSCVVVRRLPSNADIVHPRIVNDGLIPAPTLKGMCRVVIRRQLSSSWNLPHGVTKLPIPTKLRQYIALQEDA</sequence>
<dbReference type="Pfam" id="PF07525">
    <property type="entry name" value="SOCS_box"/>
    <property type="match status" value="1"/>
</dbReference>
<dbReference type="InterPro" id="IPR001496">
    <property type="entry name" value="SOCS_box"/>
</dbReference>
<dbReference type="SUPFAM" id="SSF158235">
    <property type="entry name" value="SOCS box-like"/>
    <property type="match status" value="1"/>
</dbReference>
<evidence type="ECO:0000313" key="5">
    <source>
        <dbReference type="Proteomes" id="UP000694843"/>
    </source>
</evidence>
<dbReference type="InterPro" id="IPR002110">
    <property type="entry name" value="Ankyrin_rpt"/>
</dbReference>
<evidence type="ECO:0000313" key="6">
    <source>
        <dbReference type="RefSeq" id="XP_018013586.1"/>
    </source>
</evidence>
<dbReference type="Gene3D" id="1.10.750.20">
    <property type="entry name" value="SOCS box"/>
    <property type="match status" value="1"/>
</dbReference>
<dbReference type="CTD" id="43683"/>
<dbReference type="InterPro" id="IPR036036">
    <property type="entry name" value="SOCS_box-like_dom_sf"/>
</dbReference>